<feature type="transmembrane region" description="Helical" evidence="1">
    <location>
        <begin position="21"/>
        <end position="41"/>
    </location>
</feature>
<reference evidence="2" key="1">
    <citation type="journal article" date="2020" name="Nature">
        <title>Giant virus diversity and host interactions through global metagenomics.</title>
        <authorList>
            <person name="Schulz F."/>
            <person name="Roux S."/>
            <person name="Paez-Espino D."/>
            <person name="Jungbluth S."/>
            <person name="Walsh D.A."/>
            <person name="Denef V.J."/>
            <person name="McMahon K.D."/>
            <person name="Konstantinidis K.T."/>
            <person name="Eloe-Fadrosh E.A."/>
            <person name="Kyrpides N.C."/>
            <person name="Woyke T."/>
        </authorList>
    </citation>
    <scope>NUCLEOTIDE SEQUENCE</scope>
    <source>
        <strain evidence="2">GVMAG-M-3300023179-63</strain>
    </source>
</reference>
<keyword evidence="1" id="KW-0472">Membrane</keyword>
<keyword evidence="1" id="KW-0812">Transmembrane</keyword>
<organism evidence="2">
    <name type="scientific">viral metagenome</name>
    <dbReference type="NCBI Taxonomy" id="1070528"/>
    <lineage>
        <taxon>unclassified sequences</taxon>
        <taxon>metagenomes</taxon>
        <taxon>organismal metagenomes</taxon>
    </lineage>
</organism>
<evidence type="ECO:0000313" key="2">
    <source>
        <dbReference type="EMBL" id="QHT75257.1"/>
    </source>
</evidence>
<accession>A0A6C0H4C4</accession>
<sequence length="96" mass="11015">MSNKTIIFINKLFHKLTLQKFIVVVLFIALIIFFVNINSLFKITEGNVPCKFTPNQKQMEGNLNAKAKKYEKDIPNLDNSKSVLSNISDLKSKVQR</sequence>
<dbReference type="AlphaFoldDB" id="A0A6C0H4C4"/>
<protein>
    <submittedName>
        <fullName evidence="2">Uncharacterized protein</fullName>
    </submittedName>
</protein>
<keyword evidence="1" id="KW-1133">Transmembrane helix</keyword>
<proteinExistence type="predicted"/>
<dbReference type="EMBL" id="MN739865">
    <property type="protein sequence ID" value="QHT75257.1"/>
    <property type="molecule type" value="Genomic_DNA"/>
</dbReference>
<name>A0A6C0H4C4_9ZZZZ</name>
<evidence type="ECO:0000256" key="1">
    <source>
        <dbReference type="SAM" id="Phobius"/>
    </source>
</evidence>